<dbReference type="AlphaFoldDB" id="A0A2P6QI18"/>
<organism evidence="2 3">
    <name type="scientific">Rosa chinensis</name>
    <name type="common">China rose</name>
    <dbReference type="NCBI Taxonomy" id="74649"/>
    <lineage>
        <taxon>Eukaryota</taxon>
        <taxon>Viridiplantae</taxon>
        <taxon>Streptophyta</taxon>
        <taxon>Embryophyta</taxon>
        <taxon>Tracheophyta</taxon>
        <taxon>Spermatophyta</taxon>
        <taxon>Magnoliopsida</taxon>
        <taxon>eudicotyledons</taxon>
        <taxon>Gunneridae</taxon>
        <taxon>Pentapetalae</taxon>
        <taxon>rosids</taxon>
        <taxon>fabids</taxon>
        <taxon>Rosales</taxon>
        <taxon>Rosaceae</taxon>
        <taxon>Rosoideae</taxon>
        <taxon>Rosoideae incertae sedis</taxon>
        <taxon>Rosa</taxon>
    </lineage>
</organism>
<comment type="caution">
    <text evidence="2">The sequence shown here is derived from an EMBL/GenBank/DDBJ whole genome shotgun (WGS) entry which is preliminary data.</text>
</comment>
<proteinExistence type="predicted"/>
<keyword evidence="1" id="KW-0812">Transmembrane</keyword>
<dbReference type="PANTHER" id="PTHR34189:SF18">
    <property type="entry name" value="SERINE_THREONINE-KINASE RLCKVII PROTEIN"/>
    <property type="match status" value="1"/>
</dbReference>
<dbReference type="Gramene" id="PRQ33814">
    <property type="protein sequence ID" value="PRQ33814"/>
    <property type="gene ID" value="RchiOBHm_Chr5g0061801"/>
</dbReference>
<dbReference type="EMBL" id="PDCK01000043">
    <property type="protein sequence ID" value="PRQ33814.1"/>
    <property type="molecule type" value="Genomic_DNA"/>
</dbReference>
<dbReference type="OrthoDB" id="1191655at2759"/>
<name>A0A2P6QI18_ROSCH</name>
<reference evidence="2 3" key="1">
    <citation type="journal article" date="2018" name="Nat. Genet.">
        <title>The Rosa genome provides new insights in the design of modern roses.</title>
        <authorList>
            <person name="Bendahmane M."/>
        </authorList>
    </citation>
    <scope>NUCLEOTIDE SEQUENCE [LARGE SCALE GENOMIC DNA]</scope>
    <source>
        <strain evidence="3">cv. Old Blush</strain>
    </source>
</reference>
<dbReference type="PANTHER" id="PTHR34189">
    <property type="entry name" value="TRANSMEMBRANE PROTEIN"/>
    <property type="match status" value="1"/>
</dbReference>
<evidence type="ECO:0008006" key="4">
    <source>
        <dbReference type="Google" id="ProtNLM"/>
    </source>
</evidence>
<keyword evidence="3" id="KW-1185">Reference proteome</keyword>
<keyword evidence="1" id="KW-0472">Membrane</keyword>
<gene>
    <name evidence="2" type="ORF">RchiOBHm_Chr5g0061801</name>
</gene>
<feature type="transmembrane region" description="Helical" evidence="1">
    <location>
        <begin position="52"/>
        <end position="70"/>
    </location>
</feature>
<accession>A0A2P6QI18</accession>
<evidence type="ECO:0000313" key="2">
    <source>
        <dbReference type="EMBL" id="PRQ33814.1"/>
    </source>
</evidence>
<dbReference type="Proteomes" id="UP000238479">
    <property type="component" value="Chromosome 5"/>
</dbReference>
<keyword evidence="1" id="KW-1133">Transmembrane helix</keyword>
<evidence type="ECO:0000256" key="1">
    <source>
        <dbReference type="SAM" id="Phobius"/>
    </source>
</evidence>
<evidence type="ECO:0000313" key="3">
    <source>
        <dbReference type="Proteomes" id="UP000238479"/>
    </source>
</evidence>
<sequence>MCKRQRYVPYLDRVPEEHVMDIADDDGVDPDSLLPYETRGITGKKWRSSEKWVHAIPWVVLFCIFVLWWFSFTVKVVRIDGRIAAIRETDIPLLLNNTRIGIAFLAAEAMSPFALAQNFTVTNVTEVQLVNTAPQNFAVNNATEAQLVSNRTQNLSVKNVTEAQLVNKPTQNLAANNVTEIQLVSKRTQNLTAHMVTKRQLVSTRTQNLTSHNVTEIQLVRKRTRNLTDNNVTEAQLVSKRTQNLTANNVTGVEAMSSASQNLRECH</sequence>
<protein>
    <recommendedName>
        <fullName evidence="4">Transmembrane protein</fullName>
    </recommendedName>
</protein>